<sequence length="52" mass="5635">MGPETRASQREARHERHSKRMVLGDAATICFALTVATVAVFAGEYTSVILAD</sequence>
<gene>
    <name evidence="2" type="ORF">MSAR_23050</name>
</gene>
<keyword evidence="1" id="KW-0812">Transmembrane</keyword>
<dbReference type="Proteomes" id="UP000466445">
    <property type="component" value="Chromosome"/>
</dbReference>
<dbReference type="AlphaFoldDB" id="A0A7I7SSQ0"/>
<protein>
    <submittedName>
        <fullName evidence="2">Uncharacterized protein</fullName>
    </submittedName>
</protein>
<dbReference type="RefSeq" id="WP_163697062.1">
    <property type="nucleotide sequence ID" value="NZ_AP022595.1"/>
</dbReference>
<reference evidence="2 3" key="1">
    <citation type="journal article" date="2019" name="Emerg. Microbes Infect.">
        <title>Comprehensive subspecies identification of 175 nontuberculous mycobacteria species based on 7547 genomic profiles.</title>
        <authorList>
            <person name="Matsumoto Y."/>
            <person name="Kinjo T."/>
            <person name="Motooka D."/>
            <person name="Nabeya D."/>
            <person name="Jung N."/>
            <person name="Uechi K."/>
            <person name="Horii T."/>
            <person name="Iida T."/>
            <person name="Fujita J."/>
            <person name="Nakamura S."/>
        </authorList>
    </citation>
    <scope>NUCLEOTIDE SEQUENCE [LARGE SCALE GENOMIC DNA]</scope>
    <source>
        <strain evidence="2 3">JCM 30395</strain>
    </source>
</reference>
<name>A0A7I7SSQ0_9MYCO</name>
<organism evidence="2 3">
    <name type="scientific">Mycolicibacterium sarraceniae</name>
    <dbReference type="NCBI Taxonomy" id="1534348"/>
    <lineage>
        <taxon>Bacteria</taxon>
        <taxon>Bacillati</taxon>
        <taxon>Actinomycetota</taxon>
        <taxon>Actinomycetes</taxon>
        <taxon>Mycobacteriales</taxon>
        <taxon>Mycobacteriaceae</taxon>
        <taxon>Mycolicibacterium</taxon>
    </lineage>
</organism>
<accession>A0A7I7SSQ0</accession>
<keyword evidence="1" id="KW-1133">Transmembrane helix</keyword>
<proteinExistence type="predicted"/>
<evidence type="ECO:0000313" key="2">
    <source>
        <dbReference type="EMBL" id="BBY59169.1"/>
    </source>
</evidence>
<dbReference type="KEGG" id="msar:MSAR_23050"/>
<feature type="transmembrane region" description="Helical" evidence="1">
    <location>
        <begin position="21"/>
        <end position="42"/>
    </location>
</feature>
<keyword evidence="1" id="KW-0472">Membrane</keyword>
<evidence type="ECO:0000256" key="1">
    <source>
        <dbReference type="SAM" id="Phobius"/>
    </source>
</evidence>
<evidence type="ECO:0000313" key="3">
    <source>
        <dbReference type="Proteomes" id="UP000466445"/>
    </source>
</evidence>
<keyword evidence="3" id="KW-1185">Reference proteome</keyword>
<dbReference type="EMBL" id="AP022595">
    <property type="protein sequence ID" value="BBY59169.1"/>
    <property type="molecule type" value="Genomic_DNA"/>
</dbReference>